<reference evidence="2 3" key="1">
    <citation type="journal article" date="2024" name="Genome Biol. Evol.">
        <title>Chromosome-level genome assembly of the viviparous eelpout Zoarces viviparus.</title>
        <authorList>
            <person name="Fuhrmann N."/>
            <person name="Brasseur M.V."/>
            <person name="Bakowski C.E."/>
            <person name="Podsiadlowski L."/>
            <person name="Prost S."/>
            <person name="Krehenwinkel H."/>
            <person name="Mayer C."/>
        </authorList>
    </citation>
    <scope>NUCLEOTIDE SEQUENCE [LARGE SCALE GENOMIC DNA]</scope>
    <source>
        <strain evidence="2">NO-MEL_2022_Ind0_liver</strain>
    </source>
</reference>
<organism evidence="2 3">
    <name type="scientific">Zoarces viviparus</name>
    <name type="common">Viviparous eelpout</name>
    <name type="synonym">Blennius viviparus</name>
    <dbReference type="NCBI Taxonomy" id="48416"/>
    <lineage>
        <taxon>Eukaryota</taxon>
        <taxon>Metazoa</taxon>
        <taxon>Chordata</taxon>
        <taxon>Craniata</taxon>
        <taxon>Vertebrata</taxon>
        <taxon>Euteleostomi</taxon>
        <taxon>Actinopterygii</taxon>
        <taxon>Neopterygii</taxon>
        <taxon>Teleostei</taxon>
        <taxon>Neoteleostei</taxon>
        <taxon>Acanthomorphata</taxon>
        <taxon>Eupercaria</taxon>
        <taxon>Perciformes</taxon>
        <taxon>Cottioidei</taxon>
        <taxon>Zoarcales</taxon>
        <taxon>Zoarcidae</taxon>
        <taxon>Zoarcinae</taxon>
        <taxon>Zoarces</taxon>
    </lineage>
</organism>
<dbReference type="EMBL" id="JBCEZU010000056">
    <property type="protein sequence ID" value="KAK9535564.1"/>
    <property type="molecule type" value="Genomic_DNA"/>
</dbReference>
<accession>A0AAW1FLL4</accession>
<evidence type="ECO:0000313" key="3">
    <source>
        <dbReference type="Proteomes" id="UP001488805"/>
    </source>
</evidence>
<comment type="caution">
    <text evidence="2">The sequence shown here is derived from an EMBL/GenBank/DDBJ whole genome shotgun (WGS) entry which is preliminary data.</text>
</comment>
<dbReference type="AlphaFoldDB" id="A0AAW1FLL4"/>
<sequence length="73" mass="7890">MQRSLPTLDSGSALWKQKAARRGAPPMSLSCLFGLALASGERRPCVRHEWSSGRADSLFPGKRSSTSEGITQD</sequence>
<feature type="compositionally biased region" description="Polar residues" evidence="1">
    <location>
        <begin position="63"/>
        <end position="73"/>
    </location>
</feature>
<evidence type="ECO:0000256" key="1">
    <source>
        <dbReference type="SAM" id="MobiDB-lite"/>
    </source>
</evidence>
<keyword evidence="3" id="KW-1185">Reference proteome</keyword>
<name>A0AAW1FLL4_ZOAVI</name>
<feature type="region of interest" description="Disordered" evidence="1">
    <location>
        <begin position="50"/>
        <end position="73"/>
    </location>
</feature>
<proteinExistence type="predicted"/>
<evidence type="ECO:0000313" key="2">
    <source>
        <dbReference type="EMBL" id="KAK9535564.1"/>
    </source>
</evidence>
<protein>
    <submittedName>
        <fullName evidence="2">Uncharacterized protein</fullName>
    </submittedName>
</protein>
<gene>
    <name evidence="2" type="ORF">VZT92_007939</name>
</gene>
<dbReference type="Proteomes" id="UP001488805">
    <property type="component" value="Unassembled WGS sequence"/>
</dbReference>